<dbReference type="EMBL" id="LAZR01018681">
    <property type="protein sequence ID" value="KKL95419.1"/>
    <property type="molecule type" value="Genomic_DNA"/>
</dbReference>
<dbReference type="AlphaFoldDB" id="A0A0F9G967"/>
<comment type="caution">
    <text evidence="1">The sequence shown here is derived from an EMBL/GenBank/DDBJ whole genome shotgun (WGS) entry which is preliminary data.</text>
</comment>
<proteinExistence type="predicted"/>
<accession>A0A0F9G967</accession>
<name>A0A0F9G967_9ZZZZ</name>
<gene>
    <name evidence="1" type="ORF">LCGC14_1854770</name>
</gene>
<organism evidence="1">
    <name type="scientific">marine sediment metagenome</name>
    <dbReference type="NCBI Taxonomy" id="412755"/>
    <lineage>
        <taxon>unclassified sequences</taxon>
        <taxon>metagenomes</taxon>
        <taxon>ecological metagenomes</taxon>
    </lineage>
</organism>
<protein>
    <submittedName>
        <fullName evidence="1">Uncharacterized protein</fullName>
    </submittedName>
</protein>
<sequence length="152" mass="17931">MVIHHKTPNNFYRLKPPVKAQHNLKAKNWRLLDSAGTIVADNLTKELAETFMQAVNYCAPAIEFTKFFVEWEDIVEYQEGAEFKDVIHRNVMYNQALDFMVELGLIEPPPKFVDALPVWRKQMIDEFYQKVYELSYSSEEDTFMDIYKRIVG</sequence>
<reference evidence="1" key="1">
    <citation type="journal article" date="2015" name="Nature">
        <title>Complex archaea that bridge the gap between prokaryotes and eukaryotes.</title>
        <authorList>
            <person name="Spang A."/>
            <person name="Saw J.H."/>
            <person name="Jorgensen S.L."/>
            <person name="Zaremba-Niedzwiedzka K."/>
            <person name="Martijn J."/>
            <person name="Lind A.E."/>
            <person name="van Eijk R."/>
            <person name="Schleper C."/>
            <person name="Guy L."/>
            <person name="Ettema T.J."/>
        </authorList>
    </citation>
    <scope>NUCLEOTIDE SEQUENCE</scope>
</reference>
<evidence type="ECO:0000313" key="1">
    <source>
        <dbReference type="EMBL" id="KKL95419.1"/>
    </source>
</evidence>